<keyword evidence="5" id="KW-0742">SOS response</keyword>
<name>A0A653E8D8_9PSED</name>
<dbReference type="Gene3D" id="3.30.70.270">
    <property type="match status" value="1"/>
</dbReference>
<reference evidence="7" key="1">
    <citation type="submission" date="2019-02" db="EMBL/GenBank/DDBJ databases">
        <authorList>
            <consortium name="Genoscope - CEA"/>
            <person name="William W."/>
        </authorList>
    </citation>
    <scope>NUCLEOTIDE SEQUENCE [LARGE SCALE GENOMIC DNA]</scope>
    <source>
        <strain evidence="7">YSy11</strain>
    </source>
</reference>
<dbReference type="InterPro" id="IPR025188">
    <property type="entry name" value="DUF4113"/>
</dbReference>
<organism evidence="7">
    <name type="scientific">Pseudomonas marincola</name>
    <dbReference type="NCBI Taxonomy" id="437900"/>
    <lineage>
        <taxon>Bacteria</taxon>
        <taxon>Pseudomonadati</taxon>
        <taxon>Pseudomonadota</taxon>
        <taxon>Gammaproteobacteria</taxon>
        <taxon>Pseudomonadales</taxon>
        <taxon>Pseudomonadaceae</taxon>
        <taxon>Pseudomonas</taxon>
    </lineage>
</organism>
<dbReference type="Pfam" id="PF00817">
    <property type="entry name" value="IMS"/>
    <property type="match status" value="1"/>
</dbReference>
<keyword evidence="3" id="KW-0741">SOS mutagenesis</keyword>
<sequence length="427" mass="47600">MTSPEQIFALIDCNSFYASCERVFRPDLARTPIVVLSNNDGCVIARSADAKPFIKMGEPYFQIKDKLQEHGIVAFSSNYALYGDMSQRVMTVIESLVPALEVYSIDEAFADLSGIAGASVEMLGREIRTRVLRSTGIPVGVGIAGTKTLSKLANHAAKRWIRQSGGVVDIRDPDRRDKLLKAIDVSEVWGVGRRMTAHLNSMNIRTAWDLAQADAWTLRKQFSVVIEKTARELRGVPCLELEHVAPPKQEICCSRMFGNRLHHIEPIREAVATYAARACEKLRAQGSLCKKVRVSIRTGMFNPDEPKFALGVICELPYPTDDTRQITKAAVAGLEQVFREGYAFSKAEVLLLDLRQRGEFTDDMFSITQPAESEKVMHVLDAINGKWGKGTMRPGGVPATPAWAMRRELMSLSYTTRLDQLWTVYAK</sequence>
<evidence type="ECO:0000256" key="4">
    <source>
        <dbReference type="ARBA" id="ARBA00023204"/>
    </source>
</evidence>
<dbReference type="GO" id="GO:0042276">
    <property type="term" value="P:error-prone translesion synthesis"/>
    <property type="evidence" value="ECO:0007669"/>
    <property type="project" value="TreeGrafter"/>
</dbReference>
<dbReference type="InterPro" id="IPR050116">
    <property type="entry name" value="DNA_polymerase-Y"/>
</dbReference>
<dbReference type="GO" id="GO:0005829">
    <property type="term" value="C:cytosol"/>
    <property type="evidence" value="ECO:0007669"/>
    <property type="project" value="TreeGrafter"/>
</dbReference>
<dbReference type="PANTHER" id="PTHR11076:SF34">
    <property type="entry name" value="PROTEIN UMUC"/>
    <property type="match status" value="1"/>
</dbReference>
<dbReference type="NCBIfam" id="NF002955">
    <property type="entry name" value="PRK03609.1"/>
    <property type="match status" value="1"/>
</dbReference>
<dbReference type="EMBL" id="LR215729">
    <property type="protein sequence ID" value="VEV98984.1"/>
    <property type="molecule type" value="Genomic_DNA"/>
</dbReference>
<dbReference type="Pfam" id="PF13438">
    <property type="entry name" value="DUF4113"/>
    <property type="match status" value="1"/>
</dbReference>
<dbReference type="RefSeq" id="WP_150549246.1">
    <property type="nucleotide sequence ID" value="NZ_LR215729.2"/>
</dbReference>
<dbReference type="GO" id="GO:0006281">
    <property type="term" value="P:DNA repair"/>
    <property type="evidence" value="ECO:0007669"/>
    <property type="project" value="UniProtKB-KW"/>
</dbReference>
<evidence type="ECO:0000256" key="1">
    <source>
        <dbReference type="ARBA" id="ARBA00010945"/>
    </source>
</evidence>
<evidence type="ECO:0000313" key="7">
    <source>
        <dbReference type="EMBL" id="VEV98984.1"/>
    </source>
</evidence>
<dbReference type="InterPro" id="IPR043502">
    <property type="entry name" value="DNA/RNA_pol_sf"/>
</dbReference>
<protein>
    <submittedName>
        <fullName evidence="7">DNA polymerase V, subunit C</fullName>
    </submittedName>
</protein>
<dbReference type="GO" id="GO:0009432">
    <property type="term" value="P:SOS response"/>
    <property type="evidence" value="ECO:0007669"/>
    <property type="project" value="UniProtKB-KW"/>
</dbReference>
<dbReference type="Pfam" id="PF11799">
    <property type="entry name" value="IMS_C"/>
    <property type="match status" value="1"/>
</dbReference>
<evidence type="ECO:0000256" key="5">
    <source>
        <dbReference type="ARBA" id="ARBA00023236"/>
    </source>
</evidence>
<dbReference type="GO" id="GO:0003684">
    <property type="term" value="F:damaged DNA binding"/>
    <property type="evidence" value="ECO:0007669"/>
    <property type="project" value="InterPro"/>
</dbReference>
<dbReference type="Gene3D" id="3.40.1170.60">
    <property type="match status" value="1"/>
</dbReference>
<evidence type="ECO:0000256" key="2">
    <source>
        <dbReference type="ARBA" id="ARBA00022763"/>
    </source>
</evidence>
<evidence type="ECO:0000259" key="6">
    <source>
        <dbReference type="PROSITE" id="PS50173"/>
    </source>
</evidence>
<keyword evidence="4" id="KW-0234">DNA repair</keyword>
<feature type="domain" description="UmuC" evidence="6">
    <location>
        <begin position="8"/>
        <end position="192"/>
    </location>
</feature>
<gene>
    <name evidence="7" type="primary">umuC</name>
    <name evidence="7" type="ORF">PMYSY11_3940</name>
</gene>
<dbReference type="InterPro" id="IPR001126">
    <property type="entry name" value="UmuC"/>
</dbReference>
<keyword evidence="2" id="KW-0227">DNA damage</keyword>
<dbReference type="GO" id="GO:0003887">
    <property type="term" value="F:DNA-directed DNA polymerase activity"/>
    <property type="evidence" value="ECO:0007669"/>
    <property type="project" value="TreeGrafter"/>
</dbReference>
<dbReference type="Gene3D" id="1.10.150.20">
    <property type="entry name" value="5' to 3' exonuclease, C-terminal subdomain"/>
    <property type="match status" value="1"/>
</dbReference>
<dbReference type="PROSITE" id="PS50173">
    <property type="entry name" value="UMUC"/>
    <property type="match status" value="1"/>
</dbReference>
<dbReference type="PANTHER" id="PTHR11076">
    <property type="entry name" value="DNA REPAIR POLYMERASE UMUC / TRANSFERASE FAMILY MEMBER"/>
    <property type="match status" value="1"/>
</dbReference>
<evidence type="ECO:0000256" key="3">
    <source>
        <dbReference type="ARBA" id="ARBA00023199"/>
    </source>
</evidence>
<dbReference type="InterPro" id="IPR017961">
    <property type="entry name" value="DNA_pol_Y-fam_little_finger"/>
</dbReference>
<dbReference type="SUPFAM" id="SSF56672">
    <property type="entry name" value="DNA/RNA polymerases"/>
    <property type="match status" value="1"/>
</dbReference>
<comment type="similarity">
    <text evidence="1">Belongs to the DNA polymerase type-Y family.</text>
</comment>
<accession>A0A653E8D8</accession>
<proteinExistence type="inferred from homology"/>
<dbReference type="CDD" id="cd01700">
    <property type="entry name" value="PolY_Pol_V_umuC"/>
    <property type="match status" value="1"/>
</dbReference>
<dbReference type="AlphaFoldDB" id="A0A653E8D8"/>
<dbReference type="InterPro" id="IPR043128">
    <property type="entry name" value="Rev_trsase/Diguanyl_cyclase"/>
</dbReference>